<dbReference type="SUPFAM" id="SSF103481">
    <property type="entry name" value="Multidrug resistance efflux transporter EmrE"/>
    <property type="match status" value="2"/>
</dbReference>
<gene>
    <name evidence="7" type="ORF">TeGR_g6504</name>
</gene>
<feature type="non-terminal residue" evidence="7">
    <location>
        <position position="1"/>
    </location>
</feature>
<comment type="caution">
    <text evidence="7">The sequence shown here is derived from an EMBL/GenBank/DDBJ whole genome shotgun (WGS) entry which is preliminary data.</text>
</comment>
<proteinExistence type="predicted"/>
<evidence type="ECO:0000313" key="8">
    <source>
        <dbReference type="Proteomes" id="UP001165060"/>
    </source>
</evidence>
<evidence type="ECO:0000256" key="4">
    <source>
        <dbReference type="ARBA" id="ARBA00022989"/>
    </source>
</evidence>
<dbReference type="Pfam" id="PF00892">
    <property type="entry name" value="EamA"/>
    <property type="match status" value="1"/>
</dbReference>
<evidence type="ECO:0000259" key="6">
    <source>
        <dbReference type="Pfam" id="PF00892"/>
    </source>
</evidence>
<dbReference type="PANTHER" id="PTHR42920">
    <property type="entry name" value="OS03G0707200 PROTEIN-RELATED"/>
    <property type="match status" value="1"/>
</dbReference>
<dbReference type="PANTHER" id="PTHR42920:SF5">
    <property type="entry name" value="EAMA DOMAIN-CONTAINING PROTEIN"/>
    <property type="match status" value="1"/>
</dbReference>
<keyword evidence="5" id="KW-0472">Membrane</keyword>
<keyword evidence="4" id="KW-1133">Transmembrane helix</keyword>
<evidence type="ECO:0000256" key="5">
    <source>
        <dbReference type="ARBA" id="ARBA00023136"/>
    </source>
</evidence>
<protein>
    <recommendedName>
        <fullName evidence="6">EamA domain-containing protein</fullName>
    </recommendedName>
</protein>
<dbReference type="InterPro" id="IPR000620">
    <property type="entry name" value="EamA_dom"/>
</dbReference>
<comment type="subcellular location">
    <subcellularLocation>
        <location evidence="1">Cell membrane</location>
        <topology evidence="1">Multi-pass membrane protein</topology>
    </subcellularLocation>
</comment>
<keyword evidence="8" id="KW-1185">Reference proteome</keyword>
<evidence type="ECO:0000256" key="3">
    <source>
        <dbReference type="ARBA" id="ARBA00022692"/>
    </source>
</evidence>
<evidence type="ECO:0000256" key="1">
    <source>
        <dbReference type="ARBA" id="ARBA00004651"/>
    </source>
</evidence>
<keyword evidence="2" id="KW-1003">Cell membrane</keyword>
<evidence type="ECO:0000256" key="2">
    <source>
        <dbReference type="ARBA" id="ARBA00022475"/>
    </source>
</evidence>
<name>A0ABQ6MQC3_9STRA</name>
<dbReference type="InterPro" id="IPR037185">
    <property type="entry name" value="EmrE-like"/>
</dbReference>
<dbReference type="EMBL" id="BRYB01004428">
    <property type="protein sequence ID" value="GMI30813.1"/>
    <property type="molecule type" value="Genomic_DNA"/>
</dbReference>
<organism evidence="7 8">
    <name type="scientific">Tetraparma gracilis</name>
    <dbReference type="NCBI Taxonomy" id="2962635"/>
    <lineage>
        <taxon>Eukaryota</taxon>
        <taxon>Sar</taxon>
        <taxon>Stramenopiles</taxon>
        <taxon>Ochrophyta</taxon>
        <taxon>Bolidophyceae</taxon>
        <taxon>Parmales</taxon>
        <taxon>Triparmaceae</taxon>
        <taxon>Tetraparma</taxon>
    </lineage>
</organism>
<feature type="domain" description="EamA" evidence="6">
    <location>
        <begin position="19"/>
        <end position="157"/>
    </location>
</feature>
<keyword evidence="3" id="KW-0812">Transmembrane</keyword>
<reference evidence="7 8" key="1">
    <citation type="journal article" date="2023" name="Commun. Biol.">
        <title>Genome analysis of Parmales, the sister group of diatoms, reveals the evolutionary specialization of diatoms from phago-mixotrophs to photoautotrophs.</title>
        <authorList>
            <person name="Ban H."/>
            <person name="Sato S."/>
            <person name="Yoshikawa S."/>
            <person name="Yamada K."/>
            <person name="Nakamura Y."/>
            <person name="Ichinomiya M."/>
            <person name="Sato N."/>
            <person name="Blanc-Mathieu R."/>
            <person name="Endo H."/>
            <person name="Kuwata A."/>
            <person name="Ogata H."/>
        </authorList>
    </citation>
    <scope>NUCLEOTIDE SEQUENCE [LARGE SCALE GENOMIC DNA]</scope>
</reference>
<dbReference type="InterPro" id="IPR051258">
    <property type="entry name" value="Diverse_Substrate_Transporter"/>
</dbReference>
<sequence length="308" mass="30890">PPPPPFSIPAFPAISKGTGRFLVLLSAALYGTNFAAVKLLDAAVPVGPATSLRFAMAALVMLPFLLLPPSSPAGEKPAPLLPLLSAGFSVGLWNGLGYLSQAIGLSGAGSSSASSSAFVCSLAAVVVPLLDFAFDGKAPTRKSLLACAVALGGVSLLEGGAPPPPTSAALFTYLQPLCFGVGFWRMEKAMAAFPGDALRLTAAQLQAVAAVAAGYLLLGPGQVPGAEQVLEWLQTPPLLAALLWTGVVTTAGTVLLETLSLSSLSASEATLLFSTEPLWGSAVAFAAMGEVLAPQGFGGAAMILAACA</sequence>
<evidence type="ECO:0000313" key="7">
    <source>
        <dbReference type="EMBL" id="GMI30813.1"/>
    </source>
</evidence>
<dbReference type="Proteomes" id="UP001165060">
    <property type="component" value="Unassembled WGS sequence"/>
</dbReference>
<accession>A0ABQ6MQC3</accession>